<gene>
    <name evidence="6" type="ORF">METZ01_LOCUS89937</name>
</gene>
<dbReference type="InterPro" id="IPR000917">
    <property type="entry name" value="Sulfatase_N"/>
</dbReference>
<sequence>MKKIISIIFISILFISCSNQEEKSPNIIVIISDDQGYADVGFHGSKEIRTPNIDRIANNGVIFSDGYVSYAVCSPSRAGLITGRYQNRFGYSRNILLTPKDSTMGLPLSEQTLPDVLKEANYRTKAIGKWHLGAHESLVPQRRGFDEFYGFIIGGHKYFPEDLTLNDLTEARSQWDGYLTKIFDNGKRVDISKYLTEELSDNAVKFIDENSKNPFFLYLSYNAPHTPLQATKKDLDRNMHIDGEKRRTYAAMVTSLDDGVGLILDKLVEKNISDNTIVVFFSDNGGVEWYNHSDNGILRGGKGEFFEGGIRVPFVMQWPNVIPAGLTYDKPIIALDIFATAASVANAEKYIDGEIDGVNLMPYILGKKDGLPHKFLYWQNRDKDIDVIRGERYKYLRMGDEEFIFDLKNDISEENNIIDISQEIYDDYKFKFKEWDKEMIDPVFLDLGSGKQYNKLHPDRWY</sequence>
<keyword evidence="2" id="KW-0479">Metal-binding</keyword>
<evidence type="ECO:0000256" key="3">
    <source>
        <dbReference type="ARBA" id="ARBA00022801"/>
    </source>
</evidence>
<dbReference type="AlphaFoldDB" id="A0A381VCI3"/>
<dbReference type="InterPro" id="IPR050738">
    <property type="entry name" value="Sulfatase"/>
</dbReference>
<dbReference type="GO" id="GO:0004065">
    <property type="term" value="F:arylsulfatase activity"/>
    <property type="evidence" value="ECO:0007669"/>
    <property type="project" value="TreeGrafter"/>
</dbReference>
<evidence type="ECO:0000256" key="2">
    <source>
        <dbReference type="ARBA" id="ARBA00022723"/>
    </source>
</evidence>
<evidence type="ECO:0000313" key="6">
    <source>
        <dbReference type="EMBL" id="SVA37083.1"/>
    </source>
</evidence>
<accession>A0A381VCI3</accession>
<keyword evidence="3" id="KW-0378">Hydrolase</keyword>
<dbReference type="SUPFAM" id="SSF53649">
    <property type="entry name" value="Alkaline phosphatase-like"/>
    <property type="match status" value="1"/>
</dbReference>
<dbReference type="PANTHER" id="PTHR42693:SF53">
    <property type="entry name" value="ENDO-4-O-SULFATASE"/>
    <property type="match status" value="1"/>
</dbReference>
<dbReference type="PROSITE" id="PS00523">
    <property type="entry name" value="SULFATASE_1"/>
    <property type="match status" value="1"/>
</dbReference>
<dbReference type="GO" id="GO:0046872">
    <property type="term" value="F:metal ion binding"/>
    <property type="evidence" value="ECO:0007669"/>
    <property type="project" value="UniProtKB-KW"/>
</dbReference>
<evidence type="ECO:0000256" key="1">
    <source>
        <dbReference type="ARBA" id="ARBA00008779"/>
    </source>
</evidence>
<dbReference type="Gene3D" id="3.40.720.10">
    <property type="entry name" value="Alkaline Phosphatase, subunit A"/>
    <property type="match status" value="1"/>
</dbReference>
<dbReference type="Pfam" id="PF00884">
    <property type="entry name" value="Sulfatase"/>
    <property type="match status" value="1"/>
</dbReference>
<dbReference type="InterPro" id="IPR017850">
    <property type="entry name" value="Alkaline_phosphatase_core_sf"/>
</dbReference>
<comment type="similarity">
    <text evidence="1">Belongs to the sulfatase family.</text>
</comment>
<proteinExistence type="inferred from homology"/>
<dbReference type="EMBL" id="UINC01008230">
    <property type="protein sequence ID" value="SVA37083.1"/>
    <property type="molecule type" value="Genomic_DNA"/>
</dbReference>
<keyword evidence="4" id="KW-0106">Calcium</keyword>
<dbReference type="PANTHER" id="PTHR42693">
    <property type="entry name" value="ARYLSULFATASE FAMILY MEMBER"/>
    <property type="match status" value="1"/>
</dbReference>
<organism evidence="6">
    <name type="scientific">marine metagenome</name>
    <dbReference type="NCBI Taxonomy" id="408172"/>
    <lineage>
        <taxon>unclassified sequences</taxon>
        <taxon>metagenomes</taxon>
        <taxon>ecological metagenomes</taxon>
    </lineage>
</organism>
<dbReference type="PROSITE" id="PS51257">
    <property type="entry name" value="PROKAR_LIPOPROTEIN"/>
    <property type="match status" value="1"/>
</dbReference>
<dbReference type="InterPro" id="IPR024607">
    <property type="entry name" value="Sulfatase_CS"/>
</dbReference>
<feature type="non-terminal residue" evidence="6">
    <location>
        <position position="462"/>
    </location>
</feature>
<feature type="domain" description="Sulfatase N-terminal" evidence="5">
    <location>
        <begin position="25"/>
        <end position="346"/>
    </location>
</feature>
<evidence type="ECO:0000259" key="5">
    <source>
        <dbReference type="Pfam" id="PF00884"/>
    </source>
</evidence>
<reference evidence="6" key="1">
    <citation type="submission" date="2018-05" db="EMBL/GenBank/DDBJ databases">
        <authorList>
            <person name="Lanie J.A."/>
            <person name="Ng W.-L."/>
            <person name="Kazmierczak K.M."/>
            <person name="Andrzejewski T.M."/>
            <person name="Davidsen T.M."/>
            <person name="Wayne K.J."/>
            <person name="Tettelin H."/>
            <person name="Glass J.I."/>
            <person name="Rusch D."/>
            <person name="Podicherti R."/>
            <person name="Tsui H.-C.T."/>
            <person name="Winkler M.E."/>
        </authorList>
    </citation>
    <scope>NUCLEOTIDE SEQUENCE</scope>
</reference>
<evidence type="ECO:0000256" key="4">
    <source>
        <dbReference type="ARBA" id="ARBA00022837"/>
    </source>
</evidence>
<feature type="non-terminal residue" evidence="6">
    <location>
        <position position="1"/>
    </location>
</feature>
<protein>
    <recommendedName>
        <fullName evidence="5">Sulfatase N-terminal domain-containing protein</fullName>
    </recommendedName>
</protein>
<name>A0A381VCI3_9ZZZZ</name>